<proteinExistence type="predicted"/>
<evidence type="ECO:0000313" key="1">
    <source>
        <dbReference type="EMBL" id="POM62748.1"/>
    </source>
</evidence>
<protein>
    <submittedName>
        <fullName evidence="1">Uncharacterized protein</fullName>
    </submittedName>
</protein>
<dbReference type="Proteomes" id="UP000237271">
    <property type="component" value="Unassembled WGS sequence"/>
</dbReference>
<sequence length="203" mass="22886">MGNRLQRAAFTPRSLYPVHKRSYVLGFEDILAYGHLAALPVRILGELPSPNVEFYIDSSNQGLAVLDPGVEKIIQIQFDCDELLIHLTRKSILYQRTRATVFSLSTIDMGTNLYQLVIYSDHQIGGCSFASLGGTFQNTLEQLFCVLSSIVCDPSFTETIHERFSKAKSLATTSTVKYAGTWSPWTRWCQLIHFAEWLLAETE</sequence>
<accession>A0A2P4XB44</accession>
<keyword evidence="2" id="KW-1185">Reference proteome</keyword>
<name>A0A2P4XB44_9STRA</name>
<dbReference type="EMBL" id="NCKW01015504">
    <property type="protein sequence ID" value="POM62748.1"/>
    <property type="molecule type" value="Genomic_DNA"/>
</dbReference>
<dbReference type="AlphaFoldDB" id="A0A2P4XB44"/>
<comment type="caution">
    <text evidence="1">The sequence shown here is derived from an EMBL/GenBank/DDBJ whole genome shotgun (WGS) entry which is preliminary data.</text>
</comment>
<gene>
    <name evidence="1" type="ORF">PHPALM_28048</name>
</gene>
<organism evidence="1 2">
    <name type="scientific">Phytophthora palmivora</name>
    <dbReference type="NCBI Taxonomy" id="4796"/>
    <lineage>
        <taxon>Eukaryota</taxon>
        <taxon>Sar</taxon>
        <taxon>Stramenopiles</taxon>
        <taxon>Oomycota</taxon>
        <taxon>Peronosporomycetes</taxon>
        <taxon>Peronosporales</taxon>
        <taxon>Peronosporaceae</taxon>
        <taxon>Phytophthora</taxon>
    </lineage>
</organism>
<evidence type="ECO:0000313" key="2">
    <source>
        <dbReference type="Proteomes" id="UP000237271"/>
    </source>
</evidence>
<reference evidence="1 2" key="1">
    <citation type="journal article" date="2017" name="Genome Biol. Evol.">
        <title>Phytophthora megakarya and P. palmivora, closely related causal agents of cacao black pod rot, underwent increases in genome sizes and gene numbers by different mechanisms.</title>
        <authorList>
            <person name="Ali S.S."/>
            <person name="Shao J."/>
            <person name="Lary D.J."/>
            <person name="Kronmiller B."/>
            <person name="Shen D."/>
            <person name="Strem M.D."/>
            <person name="Amoako-Attah I."/>
            <person name="Akrofi A.Y."/>
            <person name="Begoude B.A."/>
            <person name="Ten Hoopen G.M."/>
            <person name="Coulibaly K."/>
            <person name="Kebe B.I."/>
            <person name="Melnick R.L."/>
            <person name="Guiltinan M.J."/>
            <person name="Tyler B.M."/>
            <person name="Meinhardt L.W."/>
            <person name="Bailey B.A."/>
        </authorList>
    </citation>
    <scope>NUCLEOTIDE SEQUENCE [LARGE SCALE GENOMIC DNA]</scope>
    <source>
        <strain evidence="2">sbr112.9</strain>
    </source>
</reference>